<evidence type="ECO:0000313" key="2">
    <source>
        <dbReference type="Proteomes" id="UP001239111"/>
    </source>
</evidence>
<gene>
    <name evidence="1" type="ORF">QAD02_014316</name>
</gene>
<comment type="caution">
    <text evidence="1">The sequence shown here is derived from an EMBL/GenBank/DDBJ whole genome shotgun (WGS) entry which is preliminary data.</text>
</comment>
<dbReference type="Proteomes" id="UP001239111">
    <property type="component" value="Chromosome 2"/>
</dbReference>
<dbReference type="EMBL" id="CM056742">
    <property type="protein sequence ID" value="KAJ8678529.1"/>
    <property type="molecule type" value="Genomic_DNA"/>
</dbReference>
<organism evidence="1 2">
    <name type="scientific">Eretmocerus hayati</name>
    <dbReference type="NCBI Taxonomy" id="131215"/>
    <lineage>
        <taxon>Eukaryota</taxon>
        <taxon>Metazoa</taxon>
        <taxon>Ecdysozoa</taxon>
        <taxon>Arthropoda</taxon>
        <taxon>Hexapoda</taxon>
        <taxon>Insecta</taxon>
        <taxon>Pterygota</taxon>
        <taxon>Neoptera</taxon>
        <taxon>Endopterygota</taxon>
        <taxon>Hymenoptera</taxon>
        <taxon>Apocrita</taxon>
        <taxon>Proctotrupomorpha</taxon>
        <taxon>Chalcidoidea</taxon>
        <taxon>Aphelinidae</taxon>
        <taxon>Aphelininae</taxon>
        <taxon>Eretmocerus</taxon>
    </lineage>
</organism>
<name>A0ACC2P7G9_9HYME</name>
<proteinExistence type="predicted"/>
<sequence>MSVSDPLIRELKGYTRKFTESAANIEDDTEGLAQFCKCLEKCLQKGVLPHLDFIGSSSYPEAWKWMEDIAKVKDDALISYASIVEDVTDNKRVQENVGRLRLVLRTCLNRKCLHVPVGYLVRTPNLALDYYRRDSIIGDEILGEILYSVLLQISELKFRLNLRNASFLDDTWDLPICIAVDLVPCKTLGISLCFVKGRALVVKLEKNSVAAEDGKIEIGDVLSEINGQTVCSEVRSHLSKILKKNSCQPISLFIVKFRRRDEIFVPIESMIECSGLTHMKNLLHTMKAIDLSAVAHKSKPSPQYRRENSTLLDTKYHGLINYCGSVKIGREGDVRQIDGAMRQLFEMKNIDRIPVRFECLELGIRIFRIPDNKEILRKSYMEISSCGRSDLFPGYFAFISGQTVDGGVTHFEAHVFQNDTDESKTRAILQSLGQGFYRTHFAV</sequence>
<reference evidence="1" key="1">
    <citation type="submission" date="2023-04" db="EMBL/GenBank/DDBJ databases">
        <title>A chromosome-level genome assembly of the parasitoid wasp Eretmocerus hayati.</title>
        <authorList>
            <person name="Zhong Y."/>
            <person name="Liu S."/>
            <person name="Liu Y."/>
        </authorList>
    </citation>
    <scope>NUCLEOTIDE SEQUENCE</scope>
    <source>
        <strain evidence="1">ZJU_SS_LIU_2023</strain>
    </source>
</reference>
<keyword evidence="2" id="KW-1185">Reference proteome</keyword>
<accession>A0ACC2P7G9</accession>
<protein>
    <submittedName>
        <fullName evidence="1">Uncharacterized protein</fullName>
    </submittedName>
</protein>
<evidence type="ECO:0000313" key="1">
    <source>
        <dbReference type="EMBL" id="KAJ8678529.1"/>
    </source>
</evidence>